<dbReference type="Pfam" id="PF04263">
    <property type="entry name" value="TPK_catalytic"/>
    <property type="match status" value="1"/>
</dbReference>
<dbReference type="EMBL" id="BAABCA010000001">
    <property type="protein sequence ID" value="GAA4230698.1"/>
    <property type="molecule type" value="Genomic_DNA"/>
</dbReference>
<sequence length="201" mass="22907">MNKKVFLLLNGEPPKKMPNLLSYDIICATDGAYQFLEDNNITPNFINGDFDSVKKMPENIETIHTPNQNFTDFDKILKILFDRNYIDIDVFGASGQEQDHFLGNLNTALQWKSKLNLTFFDNYGCYFLADKHLVLKDVKEKTISLIPFPVAKGIITKGLQYALSNETLTLGDRIGTRNVAVENRVEITFKTGNLFVFINNK</sequence>
<comment type="caution">
    <text evidence="7">The sequence shown here is derived from an EMBL/GenBank/DDBJ whole genome shotgun (WGS) entry which is preliminary data.</text>
</comment>
<dbReference type="PANTHER" id="PTHR41299">
    <property type="entry name" value="THIAMINE PYROPHOSPHOKINASE"/>
    <property type="match status" value="1"/>
</dbReference>
<keyword evidence="8" id="KW-1185">Reference proteome</keyword>
<dbReference type="SUPFAM" id="SSF63999">
    <property type="entry name" value="Thiamin pyrophosphokinase, catalytic domain"/>
    <property type="match status" value="1"/>
</dbReference>
<reference evidence="8" key="1">
    <citation type="journal article" date="2019" name="Int. J. Syst. Evol. Microbiol.">
        <title>The Global Catalogue of Microorganisms (GCM) 10K type strain sequencing project: providing services to taxonomists for standard genome sequencing and annotation.</title>
        <authorList>
            <consortium name="The Broad Institute Genomics Platform"/>
            <consortium name="The Broad Institute Genome Sequencing Center for Infectious Disease"/>
            <person name="Wu L."/>
            <person name="Ma J."/>
        </authorList>
    </citation>
    <scope>NUCLEOTIDE SEQUENCE [LARGE SCALE GENOMIC DNA]</scope>
    <source>
        <strain evidence="8">JCM 17630</strain>
    </source>
</reference>
<dbReference type="NCBIfam" id="TIGR01378">
    <property type="entry name" value="thi_PPkinase"/>
    <property type="match status" value="1"/>
</dbReference>
<evidence type="ECO:0000313" key="7">
    <source>
        <dbReference type="EMBL" id="GAA4230698.1"/>
    </source>
</evidence>
<evidence type="ECO:0000256" key="4">
    <source>
        <dbReference type="ARBA" id="ARBA00022840"/>
    </source>
</evidence>
<dbReference type="SUPFAM" id="SSF63862">
    <property type="entry name" value="Thiamin pyrophosphokinase, substrate-binding domain"/>
    <property type="match status" value="1"/>
</dbReference>
<dbReference type="CDD" id="cd07995">
    <property type="entry name" value="TPK"/>
    <property type="match status" value="1"/>
</dbReference>
<dbReference type="InterPro" id="IPR007373">
    <property type="entry name" value="Thiamin_PyroPKinase_B1-bd"/>
</dbReference>
<evidence type="ECO:0000256" key="1">
    <source>
        <dbReference type="ARBA" id="ARBA00022679"/>
    </source>
</evidence>
<proteinExistence type="predicted"/>
<keyword evidence="4" id="KW-0067">ATP-binding</keyword>
<evidence type="ECO:0000256" key="2">
    <source>
        <dbReference type="ARBA" id="ARBA00022741"/>
    </source>
</evidence>
<evidence type="ECO:0000259" key="6">
    <source>
        <dbReference type="SMART" id="SM00983"/>
    </source>
</evidence>
<keyword evidence="3" id="KW-0418">Kinase</keyword>
<dbReference type="PANTHER" id="PTHR41299:SF1">
    <property type="entry name" value="THIAMINE PYROPHOSPHOKINASE"/>
    <property type="match status" value="1"/>
</dbReference>
<protein>
    <recommendedName>
        <fullName evidence="5">Thiamine diphosphokinase</fullName>
        <ecNumber evidence="5">2.7.6.2</ecNumber>
    </recommendedName>
</protein>
<evidence type="ECO:0000256" key="3">
    <source>
        <dbReference type="ARBA" id="ARBA00022777"/>
    </source>
</evidence>
<dbReference type="Gene3D" id="3.40.50.10240">
    <property type="entry name" value="Thiamin pyrophosphokinase, catalytic domain"/>
    <property type="match status" value="1"/>
</dbReference>
<dbReference type="Pfam" id="PF04265">
    <property type="entry name" value="TPK_B1_binding"/>
    <property type="match status" value="1"/>
</dbReference>
<name>A0ABP8BYW2_9FLAO</name>
<dbReference type="InterPro" id="IPR053149">
    <property type="entry name" value="TPK"/>
</dbReference>
<evidence type="ECO:0000256" key="5">
    <source>
        <dbReference type="NCBIfam" id="TIGR01378"/>
    </source>
</evidence>
<dbReference type="InterPro" id="IPR036759">
    <property type="entry name" value="TPK_catalytic_sf"/>
</dbReference>
<dbReference type="InterPro" id="IPR006282">
    <property type="entry name" value="Thi_PPkinase"/>
</dbReference>
<dbReference type="SMART" id="SM00983">
    <property type="entry name" value="TPK_B1_binding"/>
    <property type="match status" value="1"/>
</dbReference>
<dbReference type="InterPro" id="IPR007371">
    <property type="entry name" value="TPK_catalytic"/>
</dbReference>
<keyword evidence="1" id="KW-0808">Transferase</keyword>
<dbReference type="Proteomes" id="UP001501496">
    <property type="component" value="Unassembled WGS sequence"/>
</dbReference>
<feature type="domain" description="Thiamin pyrophosphokinase thiamin-binding" evidence="6">
    <location>
        <begin position="130"/>
        <end position="195"/>
    </location>
</feature>
<organism evidence="7 8">
    <name type="scientific">Postechiella marina</name>
    <dbReference type="NCBI Taxonomy" id="943941"/>
    <lineage>
        <taxon>Bacteria</taxon>
        <taxon>Pseudomonadati</taxon>
        <taxon>Bacteroidota</taxon>
        <taxon>Flavobacteriia</taxon>
        <taxon>Flavobacteriales</taxon>
        <taxon>Flavobacteriaceae</taxon>
        <taxon>Postechiella</taxon>
    </lineage>
</organism>
<evidence type="ECO:0000313" key="8">
    <source>
        <dbReference type="Proteomes" id="UP001501496"/>
    </source>
</evidence>
<keyword evidence="2" id="KW-0547">Nucleotide-binding</keyword>
<dbReference type="EC" id="2.7.6.2" evidence="5"/>
<gene>
    <name evidence="7" type="ORF">GCM10022291_01470</name>
</gene>
<accession>A0ABP8BYW2</accession>
<dbReference type="RefSeq" id="WP_344785956.1">
    <property type="nucleotide sequence ID" value="NZ_BAABCA010000001.1"/>
</dbReference>
<dbReference type="InterPro" id="IPR036371">
    <property type="entry name" value="TPK_B1-bd_sf"/>
</dbReference>